<dbReference type="PRINTS" id="PR00455">
    <property type="entry name" value="HTHTETR"/>
</dbReference>
<dbReference type="InterPro" id="IPR050109">
    <property type="entry name" value="HTH-type_TetR-like_transc_reg"/>
</dbReference>
<gene>
    <name evidence="7" type="ORF">IW256_004530</name>
</gene>
<sequence length="214" mass="23592">MFARTGKGAAMPPGVRRRPTQQRSVERFERLLDACAAQIAETGYEALSTRDVARRAGVPIGTLYQFFEGKQGLVHELAMRNLSILLTRLHERLTREPVGTWGDAAVVVYDESLELRRTMTGFFVTDFRDTGPVDPDLVGRIDAEMAARLHELGTREAGLPPLPDHERVLLVAINASDGLLRLAFRTTEDGDPAVIALGARMLRGYFSDITATGE</sequence>
<evidence type="ECO:0000313" key="7">
    <source>
        <dbReference type="EMBL" id="MBG6090417.1"/>
    </source>
</evidence>
<keyword evidence="8" id="KW-1185">Reference proteome</keyword>
<dbReference type="Gene3D" id="1.10.357.10">
    <property type="entry name" value="Tetracycline Repressor, domain 2"/>
    <property type="match status" value="1"/>
</dbReference>
<evidence type="ECO:0000256" key="2">
    <source>
        <dbReference type="ARBA" id="ARBA00023125"/>
    </source>
</evidence>
<dbReference type="RefSeq" id="WP_197012883.1">
    <property type="nucleotide sequence ID" value="NZ_BAABES010000016.1"/>
</dbReference>
<evidence type="ECO:0000256" key="4">
    <source>
        <dbReference type="PROSITE-ProRule" id="PRU00335"/>
    </source>
</evidence>
<feature type="region of interest" description="Disordered" evidence="5">
    <location>
        <begin position="1"/>
        <end position="22"/>
    </location>
</feature>
<keyword evidence="1" id="KW-0805">Transcription regulation</keyword>
<evidence type="ECO:0000256" key="3">
    <source>
        <dbReference type="ARBA" id="ARBA00023163"/>
    </source>
</evidence>
<dbReference type="Proteomes" id="UP000614047">
    <property type="component" value="Unassembled WGS sequence"/>
</dbReference>
<feature type="domain" description="HTH tetR-type" evidence="6">
    <location>
        <begin position="25"/>
        <end position="85"/>
    </location>
</feature>
<keyword evidence="3" id="KW-0804">Transcription</keyword>
<dbReference type="InterPro" id="IPR009057">
    <property type="entry name" value="Homeodomain-like_sf"/>
</dbReference>
<dbReference type="SUPFAM" id="SSF46689">
    <property type="entry name" value="Homeodomain-like"/>
    <property type="match status" value="1"/>
</dbReference>
<dbReference type="PROSITE" id="PS50977">
    <property type="entry name" value="HTH_TETR_2"/>
    <property type="match status" value="1"/>
</dbReference>
<feature type="DNA-binding region" description="H-T-H motif" evidence="4">
    <location>
        <begin position="48"/>
        <end position="67"/>
    </location>
</feature>
<dbReference type="InterPro" id="IPR001647">
    <property type="entry name" value="HTH_TetR"/>
</dbReference>
<dbReference type="PANTHER" id="PTHR30055">
    <property type="entry name" value="HTH-TYPE TRANSCRIPTIONAL REGULATOR RUTR"/>
    <property type="match status" value="1"/>
</dbReference>
<evidence type="ECO:0000313" key="8">
    <source>
        <dbReference type="Proteomes" id="UP000614047"/>
    </source>
</evidence>
<reference evidence="7" key="1">
    <citation type="submission" date="2020-11" db="EMBL/GenBank/DDBJ databases">
        <title>Sequencing the genomes of 1000 actinobacteria strains.</title>
        <authorList>
            <person name="Klenk H.-P."/>
        </authorList>
    </citation>
    <scope>NUCLEOTIDE SEQUENCE</scope>
    <source>
        <strain evidence="7">DSM 43175</strain>
    </source>
</reference>
<comment type="caution">
    <text evidence="7">The sequence shown here is derived from an EMBL/GenBank/DDBJ whole genome shotgun (WGS) entry which is preliminary data.</text>
</comment>
<evidence type="ECO:0000259" key="6">
    <source>
        <dbReference type="PROSITE" id="PS50977"/>
    </source>
</evidence>
<keyword evidence="2 4" id="KW-0238">DNA-binding</keyword>
<protein>
    <submittedName>
        <fullName evidence="7">AcrR family transcriptional regulator</fullName>
    </submittedName>
</protein>
<name>A0A931DLW2_9ACTN</name>
<proteinExistence type="predicted"/>
<evidence type="ECO:0000256" key="5">
    <source>
        <dbReference type="SAM" id="MobiDB-lite"/>
    </source>
</evidence>
<dbReference type="GO" id="GO:0003700">
    <property type="term" value="F:DNA-binding transcription factor activity"/>
    <property type="evidence" value="ECO:0007669"/>
    <property type="project" value="TreeGrafter"/>
</dbReference>
<dbReference type="PANTHER" id="PTHR30055:SF151">
    <property type="entry name" value="TRANSCRIPTIONAL REGULATORY PROTEIN"/>
    <property type="match status" value="1"/>
</dbReference>
<accession>A0A931DLW2</accession>
<dbReference type="EMBL" id="JADOUA010000001">
    <property type="protein sequence ID" value="MBG6090417.1"/>
    <property type="molecule type" value="Genomic_DNA"/>
</dbReference>
<dbReference type="AlphaFoldDB" id="A0A931DLW2"/>
<dbReference type="GO" id="GO:0000976">
    <property type="term" value="F:transcription cis-regulatory region binding"/>
    <property type="evidence" value="ECO:0007669"/>
    <property type="project" value="TreeGrafter"/>
</dbReference>
<evidence type="ECO:0000256" key="1">
    <source>
        <dbReference type="ARBA" id="ARBA00023015"/>
    </source>
</evidence>
<organism evidence="7 8">
    <name type="scientific">Actinomadura viridis</name>
    <dbReference type="NCBI Taxonomy" id="58110"/>
    <lineage>
        <taxon>Bacteria</taxon>
        <taxon>Bacillati</taxon>
        <taxon>Actinomycetota</taxon>
        <taxon>Actinomycetes</taxon>
        <taxon>Streptosporangiales</taxon>
        <taxon>Thermomonosporaceae</taxon>
        <taxon>Actinomadura</taxon>
    </lineage>
</organism>
<dbReference type="Pfam" id="PF00440">
    <property type="entry name" value="TetR_N"/>
    <property type="match status" value="1"/>
</dbReference>